<evidence type="ECO:0000313" key="2">
    <source>
        <dbReference type="Proteomes" id="UP000218702"/>
    </source>
</evidence>
<keyword evidence="2" id="KW-1185">Reference proteome</keyword>
<organism evidence="1 2">
    <name type="scientific">Dolichospermum compactum NIES-806</name>
    <dbReference type="NCBI Taxonomy" id="1973481"/>
    <lineage>
        <taxon>Bacteria</taxon>
        <taxon>Bacillati</taxon>
        <taxon>Cyanobacteriota</taxon>
        <taxon>Cyanophyceae</taxon>
        <taxon>Nostocales</taxon>
        <taxon>Aphanizomenonaceae</taxon>
        <taxon>Dolichospermum</taxon>
        <taxon>Dolichospermum compactum</taxon>
    </lineage>
</organism>
<dbReference type="AlphaFoldDB" id="A0A1Z4UXZ9"/>
<dbReference type="REBASE" id="207599">
    <property type="entry name" value="Dco806ORF3200P"/>
</dbReference>
<protein>
    <submittedName>
        <fullName evidence="1">Uncharacterized protein</fullName>
    </submittedName>
</protein>
<name>A0A1Z4UXZ9_9CYAN</name>
<gene>
    <name evidence="1" type="ORF">NIES806_03190</name>
</gene>
<proteinExistence type="predicted"/>
<evidence type="ECO:0000313" key="1">
    <source>
        <dbReference type="EMBL" id="BAZ84136.1"/>
    </source>
</evidence>
<sequence length="380" mass="43736">MVEVVHFTGFIKGVTYKTYLGDKLNEINIDSFDVNQASGYGLIKSSITEIAYSKWVSPKRTRSYPFARIYTTYNSSKIITIIPVIKDEGKDGDRDIIQYSTISWMNLLNIYIVLAYYETAQKSHKKRQINKDKLSNQKFNNEFVQSQINEILAYRQSALHWNKNLFEERFLSIFEKALNSYDFIASQTGVAIHSRVSMDNYLRKIILEFEEFKNISLKGSLSASKREAMTSHKMEYLEDGLKATFSIENYLGGVYHLTADEIFVYNNEYIIQESKNSSKESLPKLPDIQDSLFKLILFSNLDSLKLNGESVNFLTKLKLTGKNVVSSIIFPDATVEELDNFLQINKTIFTKKQKEIIRKLALEAQNNQKLKIQVSGNSKV</sequence>
<reference evidence="1 2" key="1">
    <citation type="submission" date="2017-06" db="EMBL/GenBank/DDBJ databases">
        <title>Genome sequencing of cyanobaciteial culture collection at National Institute for Environmental Studies (NIES).</title>
        <authorList>
            <person name="Hirose Y."/>
            <person name="Shimura Y."/>
            <person name="Fujisawa T."/>
            <person name="Nakamura Y."/>
            <person name="Kawachi M."/>
        </authorList>
    </citation>
    <scope>NUCLEOTIDE SEQUENCE [LARGE SCALE GENOMIC DNA]</scope>
    <source>
        <strain evidence="1 2">NIES-806</strain>
    </source>
</reference>
<dbReference type="KEGG" id="dcm:NIES806_03190"/>
<dbReference type="EMBL" id="AP018316">
    <property type="protein sequence ID" value="BAZ84136.1"/>
    <property type="molecule type" value="Genomic_DNA"/>
</dbReference>
<accession>A0A1Z4UXZ9</accession>
<dbReference type="Proteomes" id="UP000218702">
    <property type="component" value="Chromosome"/>
</dbReference>
<dbReference type="RefSeq" id="WP_096663152.1">
    <property type="nucleotide sequence ID" value="NZ_AP018316.1"/>
</dbReference>
<dbReference type="OrthoDB" id="490757at2"/>